<evidence type="ECO:0000256" key="1">
    <source>
        <dbReference type="ARBA" id="ARBA00010597"/>
    </source>
</evidence>
<evidence type="ECO:0000313" key="3">
    <source>
        <dbReference type="EMBL" id="CRZ11514.1"/>
    </source>
</evidence>
<dbReference type="AlphaFoldDB" id="A0A0H5RS10"/>
<dbReference type="PANTHER" id="PTHR31921:SF1">
    <property type="entry name" value="PROTEIN DPCD"/>
    <property type="match status" value="1"/>
</dbReference>
<comment type="similarity">
    <text evidence="1">Belongs to the DPCD family.</text>
</comment>
<name>A0A0H5RS10_9EUKA</name>
<protein>
    <recommendedName>
        <fullName evidence="2">Protein DPCD</fullName>
    </recommendedName>
</protein>
<dbReference type="PRINTS" id="PR02065">
    <property type="entry name" value="PROTEINDPCD"/>
</dbReference>
<proteinExistence type="inferred from homology"/>
<reference evidence="3" key="1">
    <citation type="submission" date="2015-04" db="EMBL/GenBank/DDBJ databases">
        <title>The genome sequence of the plant pathogenic Rhizarian Plasmodiophora brassicae reveals insights in its biotrophic life cycle and the origin of chitin synthesis.</title>
        <authorList>
            <person name="Schwelm A."/>
            <person name="Fogelqvist J."/>
            <person name="Knaust A."/>
            <person name="Julke S."/>
            <person name="Lilja T."/>
            <person name="Dhandapani V."/>
            <person name="Bonilla-Rosso G."/>
            <person name="Karlsson M."/>
            <person name="Shevchenko A."/>
            <person name="Choi S.R."/>
            <person name="Kim H.G."/>
            <person name="Park J.Y."/>
            <person name="Lim Y.P."/>
            <person name="Ludwig-Muller J."/>
            <person name="Dixelius C."/>
        </authorList>
    </citation>
    <scope>NUCLEOTIDE SEQUENCE</scope>
    <source>
        <tissue evidence="3">Potato root galls</tissue>
    </source>
</reference>
<sequence>MSIRTSEELQAPKPHRTTVVAGGRRKIHTTFHDGTEMVEEYDLRTDDLVVRKCRGKTMLGAIQDWKYEVGNPGSSGAAAANDTLKESSNSPIVTRKDTPNTIEFRIRNLFYPAYIYDVSVDNTAQDIVVRTSNKKYFKRIAIPEINRLGIMLSSRSLSWQYGNNTLLLIYKKPPVLIESEELHRQELMQLDTNTQQETPGADGECKQQ</sequence>
<dbReference type="Pfam" id="PF14913">
    <property type="entry name" value="DPCD"/>
    <property type="match status" value="1"/>
</dbReference>
<evidence type="ECO:0000256" key="2">
    <source>
        <dbReference type="ARBA" id="ARBA00020330"/>
    </source>
</evidence>
<dbReference type="PANTHER" id="PTHR31921">
    <property type="entry name" value="PROTEIN DPCD"/>
    <property type="match status" value="1"/>
</dbReference>
<accession>A0A0H5RS10</accession>
<organism evidence="3">
    <name type="scientific">Spongospora subterranea</name>
    <dbReference type="NCBI Taxonomy" id="70186"/>
    <lineage>
        <taxon>Eukaryota</taxon>
        <taxon>Sar</taxon>
        <taxon>Rhizaria</taxon>
        <taxon>Endomyxa</taxon>
        <taxon>Phytomyxea</taxon>
        <taxon>Plasmodiophorida</taxon>
        <taxon>Plasmodiophoridae</taxon>
        <taxon>Spongospora</taxon>
    </lineage>
</organism>
<dbReference type="InterPro" id="IPR026224">
    <property type="entry name" value="DPCD"/>
</dbReference>
<dbReference type="EMBL" id="HACM01011072">
    <property type="protein sequence ID" value="CRZ11514.1"/>
    <property type="molecule type" value="Transcribed_RNA"/>
</dbReference>